<accession>W6U7Q5</accession>
<evidence type="ECO:0000313" key="2">
    <source>
        <dbReference type="Proteomes" id="UP000019149"/>
    </source>
</evidence>
<comment type="caution">
    <text evidence="1">The sequence shown here is derived from an EMBL/GenBank/DDBJ whole genome shotgun (WGS) entry which is preliminary data.</text>
</comment>
<sequence length="136" mass="15522">MPIDSTQLCEQYLYTTDTCDVYVKARDSVMLRNGSNEWGASLIASMDQFDTSVKYEPAKPLEVTKTKDDYHTTTMCQSAQFSMFASLLNGCHTCVTQGIRDNTQMDRSHICDTKTKKCKLELKINHVMPYPNFLIE</sequence>
<dbReference type="CTD" id="36343674"/>
<dbReference type="Proteomes" id="UP000019149">
    <property type="component" value="Unassembled WGS sequence"/>
</dbReference>
<dbReference type="EMBL" id="APAU02000091">
    <property type="protein sequence ID" value="EUB57210.1"/>
    <property type="molecule type" value="Genomic_DNA"/>
</dbReference>
<keyword evidence="2" id="KW-1185">Reference proteome</keyword>
<proteinExistence type="predicted"/>
<evidence type="ECO:0000313" key="1">
    <source>
        <dbReference type="EMBL" id="EUB57210.1"/>
    </source>
</evidence>
<reference evidence="1 2" key="1">
    <citation type="journal article" date="2013" name="Nat. Genet.">
        <title>The genome of the hydatid tapeworm Echinococcus granulosus.</title>
        <authorList>
            <person name="Zheng H."/>
            <person name="Zhang W."/>
            <person name="Zhang L."/>
            <person name="Zhang Z."/>
            <person name="Li J."/>
            <person name="Lu G."/>
            <person name="Zhu Y."/>
            <person name="Wang Y."/>
            <person name="Huang Y."/>
            <person name="Liu J."/>
            <person name="Kang H."/>
            <person name="Chen J."/>
            <person name="Wang L."/>
            <person name="Chen A."/>
            <person name="Yu S."/>
            <person name="Gao Z."/>
            <person name="Jin L."/>
            <person name="Gu W."/>
            <person name="Wang Z."/>
            <person name="Zhao L."/>
            <person name="Shi B."/>
            <person name="Wen H."/>
            <person name="Lin R."/>
            <person name="Jones M.K."/>
            <person name="Brejova B."/>
            <person name="Vinar T."/>
            <person name="Zhao G."/>
            <person name="McManus D.P."/>
            <person name="Chen Z."/>
            <person name="Zhou Y."/>
            <person name="Wang S."/>
        </authorList>
    </citation>
    <scope>NUCLEOTIDE SEQUENCE [LARGE SCALE GENOMIC DNA]</scope>
</reference>
<protein>
    <submittedName>
        <fullName evidence="1">Uncharacterized protein</fullName>
    </submittedName>
</protein>
<name>W6U7Q5_ECHGR</name>
<gene>
    <name evidence="1" type="ORF">EGR_07959</name>
</gene>
<dbReference type="KEGG" id="egl:EGR_07959"/>
<dbReference type="AlphaFoldDB" id="W6U7Q5"/>
<dbReference type="RefSeq" id="XP_024348406.1">
    <property type="nucleotide sequence ID" value="XM_024497208.1"/>
</dbReference>
<dbReference type="GeneID" id="36343674"/>
<organism evidence="1 2">
    <name type="scientific">Echinococcus granulosus</name>
    <name type="common">Hydatid tapeworm</name>
    <dbReference type="NCBI Taxonomy" id="6210"/>
    <lineage>
        <taxon>Eukaryota</taxon>
        <taxon>Metazoa</taxon>
        <taxon>Spiralia</taxon>
        <taxon>Lophotrochozoa</taxon>
        <taxon>Platyhelminthes</taxon>
        <taxon>Cestoda</taxon>
        <taxon>Eucestoda</taxon>
        <taxon>Cyclophyllidea</taxon>
        <taxon>Taeniidae</taxon>
        <taxon>Echinococcus</taxon>
        <taxon>Echinococcus granulosus group</taxon>
    </lineage>
</organism>